<feature type="domain" description="SpoVT-AbrB" evidence="1">
    <location>
        <begin position="4"/>
        <end position="49"/>
    </location>
</feature>
<dbReference type="PANTHER" id="PTHR34860">
    <property type="entry name" value="REPRESSOR-LIKE PROTEIN SSO7C3"/>
    <property type="match status" value="1"/>
</dbReference>
<dbReference type="InterPro" id="IPR037914">
    <property type="entry name" value="SpoVT-AbrB_sf"/>
</dbReference>
<dbReference type="InterPro" id="IPR007159">
    <property type="entry name" value="SpoVT-AbrB_dom"/>
</dbReference>
<keyword evidence="2" id="KW-0238">DNA-binding</keyword>
<dbReference type="PROSITE" id="PS51740">
    <property type="entry name" value="SPOVT_ABRB"/>
    <property type="match status" value="1"/>
</dbReference>
<dbReference type="AlphaFoldDB" id="A0AAU8C9X3"/>
<dbReference type="KEGG" id="hanx:ABSL23_11055"/>
<organism evidence="2">
    <name type="scientific">Halobacterium sp. NMX12-1</name>
    <dbReference type="NCBI Taxonomy" id="3166650"/>
    <lineage>
        <taxon>Archaea</taxon>
        <taxon>Methanobacteriati</taxon>
        <taxon>Methanobacteriota</taxon>
        <taxon>Stenosarchaea group</taxon>
        <taxon>Halobacteria</taxon>
        <taxon>Halobacteriales</taxon>
        <taxon>Halobacteriaceae</taxon>
        <taxon>Halobacterium</taxon>
    </lineage>
</organism>
<dbReference type="RefSeq" id="WP_353633787.1">
    <property type="nucleotide sequence ID" value="NZ_CP159204.1"/>
</dbReference>
<dbReference type="PANTHER" id="PTHR34860:SF6">
    <property type="entry name" value="REPRESSOR-LIKE PROTEIN SSO7C3"/>
    <property type="match status" value="1"/>
</dbReference>
<protein>
    <submittedName>
        <fullName evidence="2">AbrB/MazE/SpoVT family DNA-binding domain-containing protein</fullName>
    </submittedName>
</protein>
<evidence type="ECO:0000313" key="2">
    <source>
        <dbReference type="EMBL" id="XCF15775.1"/>
    </source>
</evidence>
<dbReference type="Gene3D" id="2.10.260.10">
    <property type="match status" value="1"/>
</dbReference>
<dbReference type="GeneID" id="91109693"/>
<dbReference type="SMART" id="SM00966">
    <property type="entry name" value="SpoVT_AbrB"/>
    <property type="match status" value="1"/>
</dbReference>
<accession>A0AAU8C9X3</accession>
<evidence type="ECO:0000259" key="1">
    <source>
        <dbReference type="PROSITE" id="PS51740"/>
    </source>
</evidence>
<dbReference type="EMBL" id="CP159204">
    <property type="protein sequence ID" value="XCF15775.1"/>
    <property type="molecule type" value="Genomic_DNA"/>
</dbReference>
<dbReference type="NCBIfam" id="TIGR01439">
    <property type="entry name" value="lp_hng_hel_AbrB"/>
    <property type="match status" value="1"/>
</dbReference>
<dbReference type="Pfam" id="PF04014">
    <property type="entry name" value="MazE_antitoxin"/>
    <property type="match status" value="1"/>
</dbReference>
<reference evidence="2" key="1">
    <citation type="submission" date="2024-06" db="EMBL/GenBank/DDBJ databases">
        <title>Genome Sequence of an extremely halophilic archaeon isolated from Permian era halite, Salado Formation, Carlsbad, New Mexico: Halobacterium sp. strain NMX12-1.</title>
        <authorList>
            <person name="Sotoa L."/>
            <person name="DasSarma P."/>
            <person name="Anton B.P."/>
            <person name="Vincze T."/>
            <person name="Verma I."/>
            <person name="Eralp B."/>
            <person name="Powers D.W."/>
            <person name="Dozier B.L."/>
            <person name="Roberts R.J."/>
            <person name="DasSarma S."/>
        </authorList>
    </citation>
    <scope>NUCLEOTIDE SEQUENCE</scope>
    <source>
        <strain evidence="2">NMX12-1</strain>
    </source>
</reference>
<sequence>MSEGETRKVGERGQITLPKEFRDAFDIHGGDEVVVRESDGQLVIEKPITRDDLAEGYRRRADQMAALAEEFEGVSAEANEALGDAPDW</sequence>
<name>A0AAU8C9X3_9EURY</name>
<proteinExistence type="predicted"/>
<gene>
    <name evidence="2" type="ORF">ABSL23_11055</name>
</gene>
<dbReference type="GO" id="GO:0003677">
    <property type="term" value="F:DNA binding"/>
    <property type="evidence" value="ECO:0007669"/>
    <property type="project" value="UniProtKB-KW"/>
</dbReference>
<dbReference type="InterPro" id="IPR052975">
    <property type="entry name" value="Repressor-like_regulatory"/>
</dbReference>
<dbReference type="SUPFAM" id="SSF89447">
    <property type="entry name" value="AbrB/MazE/MraZ-like"/>
    <property type="match status" value="1"/>
</dbReference>